<dbReference type="Gramene" id="TraesSYM4B03G02316280.1">
    <property type="protein sequence ID" value="TraesSYM4B03G02316280.1.CDS1"/>
    <property type="gene ID" value="TraesSYM4B03G02316280"/>
</dbReference>
<dbReference type="Gramene" id="TraesROB_scaffold_064851_01G000100.1">
    <property type="protein sequence ID" value="TraesROB_scaffold_064851_01G000100.1"/>
    <property type="gene ID" value="TraesROB_scaffold_064851_01G000100"/>
</dbReference>
<dbReference type="Gramene" id="TraesMAC4B03G02286940.1">
    <property type="protein sequence ID" value="TraesMAC4B03G02286940.1.CDS1"/>
    <property type="gene ID" value="TraesMAC4B03G02286940"/>
</dbReference>
<keyword evidence="1" id="KW-1133">Transmembrane helix</keyword>
<proteinExistence type="predicted"/>
<evidence type="ECO:0000256" key="1">
    <source>
        <dbReference type="SAM" id="Phobius"/>
    </source>
</evidence>
<sequence>MLGTDLCPNSLWQAYSWCYAYFPNGEIFYTVGIAALCWAIWTCRNGVTFESKRLQTPFECYFSMCAFLGYWAGLLKQEDAVDLRTGVDMLKNSASRLMRICAATKD</sequence>
<dbReference type="Gramene" id="TraesLAC4B03G02242870.1">
    <property type="protein sequence ID" value="TraesLAC4B03G02242870.1.CDS1"/>
    <property type="gene ID" value="TraesLAC4B03G02242870"/>
</dbReference>
<reference evidence="2" key="2">
    <citation type="submission" date="2018-10" db="UniProtKB">
        <authorList>
            <consortium name="EnsemblPlants"/>
        </authorList>
    </citation>
    <scope>IDENTIFICATION</scope>
</reference>
<accession>A0A3B6IQ27</accession>
<dbReference type="Gramene" id="TraesCAD_scaffold_000242_01G000100.1">
    <property type="protein sequence ID" value="TraesCAD_scaffold_000242_01G000100.1"/>
    <property type="gene ID" value="TraesCAD_scaffold_000242_01G000100"/>
</dbReference>
<keyword evidence="3" id="KW-1185">Reference proteome</keyword>
<protein>
    <submittedName>
        <fullName evidence="2">Uncharacterized protein</fullName>
    </submittedName>
</protein>
<dbReference type="Gramene" id="TraesJUL4B03G02312940.1">
    <property type="protein sequence ID" value="TraesJUL4B03G02312940.1.CDS1"/>
    <property type="gene ID" value="TraesJUL4B03G02312940"/>
</dbReference>
<dbReference type="SMR" id="A0A3B6IQ27"/>
<dbReference type="Gramene" id="TraesCS4B02G149100.1">
    <property type="protein sequence ID" value="TraesCS4B02G149100.1.cds1"/>
    <property type="gene ID" value="TraesCS4B02G149100"/>
</dbReference>
<organism evidence="2">
    <name type="scientific">Triticum aestivum</name>
    <name type="common">Wheat</name>
    <dbReference type="NCBI Taxonomy" id="4565"/>
    <lineage>
        <taxon>Eukaryota</taxon>
        <taxon>Viridiplantae</taxon>
        <taxon>Streptophyta</taxon>
        <taxon>Embryophyta</taxon>
        <taxon>Tracheophyta</taxon>
        <taxon>Spermatophyta</taxon>
        <taxon>Magnoliopsida</taxon>
        <taxon>Liliopsida</taxon>
        <taxon>Poales</taxon>
        <taxon>Poaceae</taxon>
        <taxon>BOP clade</taxon>
        <taxon>Pooideae</taxon>
        <taxon>Triticodae</taxon>
        <taxon>Triticeae</taxon>
        <taxon>Triticinae</taxon>
        <taxon>Triticum</taxon>
    </lineage>
</organism>
<dbReference type="Gramene" id="TraesCLE_scaffold_001026_01G000100.1">
    <property type="protein sequence ID" value="TraesCLE_scaffold_001026_01G000100.1"/>
    <property type="gene ID" value="TraesCLE_scaffold_001026_01G000100"/>
</dbReference>
<name>A0A3B6IQ27_WHEAT</name>
<reference evidence="2" key="1">
    <citation type="submission" date="2018-08" db="EMBL/GenBank/DDBJ databases">
        <authorList>
            <person name="Rossello M."/>
        </authorList>
    </citation>
    <scope>NUCLEOTIDE SEQUENCE [LARGE SCALE GENOMIC DNA]</scope>
    <source>
        <strain evidence="2">cv. Chinese Spring</strain>
    </source>
</reference>
<feature type="transmembrane region" description="Helical" evidence="1">
    <location>
        <begin position="27"/>
        <end position="43"/>
    </location>
</feature>
<dbReference type="Gramene" id="TraesARI4B03G02325300.1">
    <property type="protein sequence ID" value="TraesARI4B03G02325300.1.CDS1"/>
    <property type="gene ID" value="TraesARI4B03G02325300"/>
</dbReference>
<dbReference type="Gramene" id="TraesNOR4B03G02306540.1">
    <property type="protein sequence ID" value="TraesNOR4B03G02306540.1.CDS1"/>
    <property type="gene ID" value="TraesNOR4B03G02306540"/>
</dbReference>
<keyword evidence="1" id="KW-0472">Membrane</keyword>
<dbReference type="EnsemblPlants" id="TraesCS4B02G149100.1">
    <property type="protein sequence ID" value="TraesCS4B02G149100.1.cds1"/>
    <property type="gene ID" value="TraesCS4B02G149100"/>
</dbReference>
<dbReference type="Gramene" id="TraesSTA4B03G02282770.1">
    <property type="protein sequence ID" value="TraesSTA4B03G02282770.1.CDS1"/>
    <property type="gene ID" value="TraesSTA4B03G02282770"/>
</dbReference>
<dbReference type="Gramene" id="TraesWEE_scaffold_000095_01G000100.1">
    <property type="protein sequence ID" value="TraesWEE_scaffold_000095_01G000100.1"/>
    <property type="gene ID" value="TraesWEE_scaffold_000095_01G000100"/>
</dbReference>
<dbReference type="AlphaFoldDB" id="A0A3B6IQ27"/>
<dbReference type="Gramene" id="TraesCS4B03G0363800.1">
    <property type="protein sequence ID" value="TraesCS4B03G0363800.1.CDS1"/>
    <property type="gene ID" value="TraesCS4B03G0363800"/>
</dbReference>
<keyword evidence="1" id="KW-0812">Transmembrane</keyword>
<dbReference type="OrthoDB" id="695518at2759"/>
<dbReference type="Gramene" id="TraesJAG4B03G02288670.1">
    <property type="protein sequence ID" value="TraesJAG4B03G02288670.1.CDS1"/>
    <property type="gene ID" value="TraesJAG4B03G02288670"/>
</dbReference>
<dbReference type="Proteomes" id="UP000019116">
    <property type="component" value="Chromosome 4B"/>
</dbReference>
<dbReference type="Gramene" id="TraesLDM4B03G02289400.1">
    <property type="protein sequence ID" value="TraesLDM4B03G02289400.1.CDS1"/>
    <property type="gene ID" value="TraesLDM4B03G02289400"/>
</dbReference>
<evidence type="ECO:0000313" key="3">
    <source>
        <dbReference type="Proteomes" id="UP000019116"/>
    </source>
</evidence>
<evidence type="ECO:0000313" key="2">
    <source>
        <dbReference type="EnsemblPlants" id="TraesCS4B02G149100.1.cds1"/>
    </source>
</evidence>